<sequence length="213" mass="23888">MSPTPQNRQHLSSTTTLLILVFLIICLFPNLFHFLWQLPLTLLGFASSTPRRSTTPRHTPLSATMTGSWFQKQFTLPARSRGSYLITDEVVSQLPELKNYKVGILHLFVQHTSCALSLNENWDDDVRADMSDALDRIAPEVGPKGQELYRHSAEGPDDMPAHIKSALVGASVTIPIKDGRLATGTWQGIWYLEFRASRHQRRLVATIQGEPKA</sequence>
<dbReference type="SUPFAM" id="SSF111038">
    <property type="entry name" value="YjbQ-like"/>
    <property type="match status" value="1"/>
</dbReference>
<dbReference type="Pfam" id="PF01894">
    <property type="entry name" value="YjbQ"/>
    <property type="match status" value="1"/>
</dbReference>
<evidence type="ECO:0008006" key="4">
    <source>
        <dbReference type="Google" id="ProtNLM"/>
    </source>
</evidence>
<dbReference type="InterPro" id="IPR035917">
    <property type="entry name" value="YjbQ-like_sf"/>
</dbReference>
<dbReference type="PANTHER" id="PTHR30615">
    <property type="entry name" value="UNCHARACTERIZED PROTEIN YJBQ-RELATED"/>
    <property type="match status" value="1"/>
</dbReference>
<organism evidence="2 3">
    <name type="scientific">Colletotrichum chrysophilum</name>
    <dbReference type="NCBI Taxonomy" id="1836956"/>
    <lineage>
        <taxon>Eukaryota</taxon>
        <taxon>Fungi</taxon>
        <taxon>Dikarya</taxon>
        <taxon>Ascomycota</taxon>
        <taxon>Pezizomycotina</taxon>
        <taxon>Sordariomycetes</taxon>
        <taxon>Hypocreomycetidae</taxon>
        <taxon>Glomerellales</taxon>
        <taxon>Glomerellaceae</taxon>
        <taxon>Colletotrichum</taxon>
        <taxon>Colletotrichum gloeosporioides species complex</taxon>
    </lineage>
</organism>
<name>A0AAD9AU04_9PEZI</name>
<keyword evidence="3" id="KW-1185">Reference proteome</keyword>
<accession>A0AAD9AU04</accession>
<evidence type="ECO:0000313" key="3">
    <source>
        <dbReference type="Proteomes" id="UP001243330"/>
    </source>
</evidence>
<gene>
    <name evidence="2" type="ORF">CCHR01_03313</name>
</gene>
<dbReference type="Gene3D" id="2.60.120.460">
    <property type="entry name" value="YjbQ-like"/>
    <property type="match status" value="1"/>
</dbReference>
<dbReference type="PANTHER" id="PTHR30615:SF8">
    <property type="entry name" value="UPF0047 PROTEIN C4A8.02C"/>
    <property type="match status" value="1"/>
</dbReference>
<comment type="similarity">
    <text evidence="1">Belongs to the UPF0047 family.</text>
</comment>
<dbReference type="EMBL" id="JAQOWY010000044">
    <property type="protein sequence ID" value="KAK1854008.1"/>
    <property type="molecule type" value="Genomic_DNA"/>
</dbReference>
<comment type="caution">
    <text evidence="2">The sequence shown here is derived from an EMBL/GenBank/DDBJ whole genome shotgun (WGS) entry which is preliminary data.</text>
</comment>
<proteinExistence type="inferred from homology"/>
<dbReference type="PROSITE" id="PS01314">
    <property type="entry name" value="UPF0047"/>
    <property type="match status" value="1"/>
</dbReference>
<dbReference type="NCBIfam" id="TIGR00149">
    <property type="entry name" value="TIGR00149_YjbQ"/>
    <property type="match status" value="1"/>
</dbReference>
<dbReference type="InterPro" id="IPR001602">
    <property type="entry name" value="UPF0047_YjbQ-like"/>
</dbReference>
<dbReference type="Proteomes" id="UP001243330">
    <property type="component" value="Unassembled WGS sequence"/>
</dbReference>
<evidence type="ECO:0000313" key="2">
    <source>
        <dbReference type="EMBL" id="KAK1854008.1"/>
    </source>
</evidence>
<dbReference type="AlphaFoldDB" id="A0AAD9AU04"/>
<reference evidence="2" key="1">
    <citation type="submission" date="2023-01" db="EMBL/GenBank/DDBJ databases">
        <title>Colletotrichum chrysophilum M932 genome sequence.</title>
        <authorList>
            <person name="Baroncelli R."/>
        </authorList>
    </citation>
    <scope>NUCLEOTIDE SEQUENCE</scope>
    <source>
        <strain evidence="2">M932</strain>
    </source>
</reference>
<protein>
    <recommendedName>
        <fullName evidence="4">Secondary thiamine-phosphate synthase enzyme</fullName>
    </recommendedName>
</protein>
<evidence type="ECO:0000256" key="1">
    <source>
        <dbReference type="ARBA" id="ARBA00005534"/>
    </source>
</evidence>